<accession>A0A975XE78</accession>
<gene>
    <name evidence="2" type="ORF">CBM2586_B10206</name>
</gene>
<feature type="compositionally biased region" description="Low complexity" evidence="1">
    <location>
        <begin position="35"/>
        <end position="46"/>
    </location>
</feature>
<dbReference type="AlphaFoldDB" id="A0A975XE78"/>
<organism evidence="2 3">
    <name type="scientific">Cupriavidus taiwanensis</name>
    <dbReference type="NCBI Taxonomy" id="164546"/>
    <lineage>
        <taxon>Bacteria</taxon>
        <taxon>Pseudomonadati</taxon>
        <taxon>Pseudomonadota</taxon>
        <taxon>Betaproteobacteria</taxon>
        <taxon>Burkholderiales</taxon>
        <taxon>Burkholderiaceae</taxon>
        <taxon>Cupriavidus</taxon>
    </lineage>
</organism>
<comment type="caution">
    <text evidence="2">The sequence shown here is derived from an EMBL/GenBank/DDBJ whole genome shotgun (WGS) entry which is preliminary data.</text>
</comment>
<feature type="region of interest" description="Disordered" evidence="1">
    <location>
        <begin position="28"/>
        <end position="52"/>
    </location>
</feature>
<name>A0A975XE78_9BURK</name>
<dbReference type="EMBL" id="OFSN01000015">
    <property type="protein sequence ID" value="SOY65611.1"/>
    <property type="molecule type" value="Genomic_DNA"/>
</dbReference>
<proteinExistence type="predicted"/>
<evidence type="ECO:0000256" key="1">
    <source>
        <dbReference type="SAM" id="MobiDB-lite"/>
    </source>
</evidence>
<evidence type="ECO:0000313" key="3">
    <source>
        <dbReference type="Proteomes" id="UP000257016"/>
    </source>
</evidence>
<dbReference type="Proteomes" id="UP000257016">
    <property type="component" value="Unassembled WGS sequence"/>
</dbReference>
<evidence type="ECO:0000313" key="2">
    <source>
        <dbReference type="EMBL" id="SOY65611.1"/>
    </source>
</evidence>
<sequence>MSKTKKTVCPSAPYTPLKLDLATRLAQAKAAKDQPPLASLASSVPSHTKEWK</sequence>
<reference evidence="2 3" key="1">
    <citation type="submission" date="2018-01" db="EMBL/GenBank/DDBJ databases">
        <authorList>
            <person name="Clerissi C."/>
        </authorList>
    </citation>
    <scope>NUCLEOTIDE SEQUENCE [LARGE SCALE GENOMIC DNA]</scope>
    <source>
        <strain evidence="2">Cupriavidus taiwanensis LMG 19430</strain>
    </source>
</reference>
<protein>
    <submittedName>
        <fullName evidence="2">Uncharacterized protein</fullName>
    </submittedName>
</protein>